<comment type="subcellular location">
    <subcellularLocation>
        <location evidence="1">Cell outer membrane</location>
        <topology evidence="1">Multi-pass membrane protein</topology>
    </subcellularLocation>
</comment>
<evidence type="ECO:0000256" key="7">
    <source>
        <dbReference type="ARBA" id="ARBA00022729"/>
    </source>
</evidence>
<sequence length="897" mass="98844">MFKGYFSIAVCVLASVFAPLSHAQTPTPEQMQMFQNLPADQQKALASKYGVSLPSGSSSQPSGYQNPQVIDPRPEVSNANKVDQVDLTKEDEELKRFGLDLFAGSPTTFAPVSDVPVPADYTVGAGDEIVIQLFGKENTTHRLRVNRAGTINFPSLGPLQVAGMSFSDVRDSLNQRVKEQMIGVRSDISLGEMRTMQVFVMGDAYKPGAYTVSALTTISQAIYYSGGFGESGALRNVQLKRNGQVIRKLDMYDLLLKGDARNDVRLLPGDVVFIGAVGNTIAIDGEVNRPAIYEVKSGETYKQAIQMAGGFTANAYSDQIEVKRYAAKGARDALTLNFSQSHDQQIKVKDGDAVNVLKKSEELTRYVQIEGDVRHPGFIEWKSGLRIADLFQSVDTSFNSTADVNYAVVVREINPQRDIEVYQVNLANAILSPSSKDNLKLNSRDRVLVFNRFNNEDLDTLADQDTVTKAKTLEQAQFKAELDQQKEQEVMSSSVAISSATDNMSMGQSSTEESEQPKIIFRGKEITKEDFDALKQNTRRTLLAPVLLQLQQQSRLGLAPQIAEVFGEVKHPGRYPLTPRMSVSTLIEAAGGLTYNAFTINAELARTVISSKDERASIDVERIDLRKAIQGGTADDAILVGRDRLNILEKPNVKLQSTVTLQGEVRFPGTYTVRQGETLGELLERAGGLTEFAHPQGAIFTREALRLQEQKLLNQYAADMRAETAKKTFRADSNLGSVISDPEKTLAFVEEASKSKALGRMVVQLNRILKDERSADFMLEDGDFLFVPTFRNTVSIMGEVQVPITYLLDSKLDVDDYLNKAGGAKKQADEDRIFVVRADGSVYKPTSGYWFGNHNEELKAGDTIVVPIDTDYRDALSTWTAATQILYQTGVAINALK</sequence>
<evidence type="ECO:0000313" key="20">
    <source>
        <dbReference type="EMBL" id="MFH0272505.1"/>
    </source>
</evidence>
<evidence type="ECO:0000256" key="4">
    <source>
        <dbReference type="ARBA" id="ARBA00022452"/>
    </source>
</evidence>
<evidence type="ECO:0000256" key="8">
    <source>
        <dbReference type="ARBA" id="ARBA00023047"/>
    </source>
</evidence>
<keyword evidence="21" id="KW-1185">Reference proteome</keyword>
<keyword evidence="13" id="KW-0998">Cell outer membrane</keyword>
<feature type="domain" description="Polysaccharide export protein N-terminal" evidence="17">
    <location>
        <begin position="116"/>
        <end position="180"/>
    </location>
</feature>
<accession>A0ABW7JA75</accession>
<dbReference type="Pfam" id="PF10531">
    <property type="entry name" value="SLBB"/>
    <property type="match status" value="4"/>
</dbReference>
<evidence type="ECO:0000256" key="3">
    <source>
        <dbReference type="ARBA" id="ARBA00022448"/>
    </source>
</evidence>
<evidence type="ECO:0000259" key="17">
    <source>
        <dbReference type="Pfam" id="PF02563"/>
    </source>
</evidence>
<keyword evidence="5" id="KW-0762">Sugar transport</keyword>
<feature type="chain" id="PRO_5045262661" evidence="16">
    <location>
        <begin position="24"/>
        <end position="897"/>
    </location>
</feature>
<feature type="domain" description="Soluble ligand binding" evidence="18">
    <location>
        <begin position="659"/>
        <end position="695"/>
    </location>
</feature>
<evidence type="ECO:0000256" key="2">
    <source>
        <dbReference type="ARBA" id="ARBA00009450"/>
    </source>
</evidence>
<keyword evidence="4" id="KW-1134">Transmembrane beta strand</keyword>
<evidence type="ECO:0000313" key="21">
    <source>
        <dbReference type="Proteomes" id="UP001607221"/>
    </source>
</evidence>
<dbReference type="InterPro" id="IPR019554">
    <property type="entry name" value="Soluble_ligand-bd"/>
</dbReference>
<dbReference type="InterPro" id="IPR049712">
    <property type="entry name" value="Poly_export"/>
</dbReference>
<keyword evidence="6" id="KW-0812">Transmembrane</keyword>
<feature type="domain" description="SLBB" evidence="19">
    <location>
        <begin position="197"/>
        <end position="274"/>
    </location>
</feature>
<comment type="similarity">
    <text evidence="2">Belongs to the BexD/CtrA/VexA family.</text>
</comment>
<feature type="region of interest" description="Disordered" evidence="15">
    <location>
        <begin position="50"/>
        <end position="75"/>
    </location>
</feature>
<evidence type="ECO:0000256" key="5">
    <source>
        <dbReference type="ARBA" id="ARBA00022597"/>
    </source>
</evidence>
<dbReference type="PANTHER" id="PTHR33619">
    <property type="entry name" value="POLYSACCHARIDE EXPORT PROTEIN GFCE-RELATED"/>
    <property type="match status" value="1"/>
</dbReference>
<feature type="domain" description="Soluble ligand binding" evidence="18">
    <location>
        <begin position="564"/>
        <end position="601"/>
    </location>
</feature>
<dbReference type="InterPro" id="IPR003715">
    <property type="entry name" value="Poly_export_N"/>
</dbReference>
<reference evidence="20 21" key="1">
    <citation type="submission" date="2024-10" db="EMBL/GenBank/DDBJ databases">
        <authorList>
            <person name="Yibar A."/>
            <person name="Saticioglu I.B."/>
            <person name="Duman M."/>
            <person name="Ajmi N."/>
            <person name="Gurler F."/>
            <person name="Ay H."/>
            <person name="Onuk E."/>
            <person name="Guler S."/>
            <person name="Romalde J.L."/>
        </authorList>
    </citation>
    <scope>NUCLEOTIDE SEQUENCE [LARGE SCALE GENOMIC DNA]</scope>
    <source>
        <strain evidence="20 21">1-TCBS-A</strain>
    </source>
</reference>
<evidence type="ECO:0000256" key="13">
    <source>
        <dbReference type="ARBA" id="ARBA00023237"/>
    </source>
</evidence>
<dbReference type="Pfam" id="PF02563">
    <property type="entry name" value="Poly_export"/>
    <property type="match status" value="1"/>
</dbReference>
<keyword evidence="10" id="KW-0626">Porin</keyword>
<gene>
    <name evidence="20" type="ORF">ACGRHZ_14415</name>
</gene>
<evidence type="ECO:0000256" key="6">
    <source>
        <dbReference type="ARBA" id="ARBA00022692"/>
    </source>
</evidence>
<comment type="caution">
    <text evidence="20">The sequence shown here is derived from an EMBL/GenBank/DDBJ whole genome shotgun (WGS) entry which is preliminary data.</text>
</comment>
<feature type="signal peptide" evidence="16">
    <location>
        <begin position="1"/>
        <end position="23"/>
    </location>
</feature>
<dbReference type="InterPro" id="IPR054765">
    <property type="entry name" value="SLBB_dom"/>
</dbReference>
<feature type="domain" description="Soluble ligand binding" evidence="18">
    <location>
        <begin position="281"/>
        <end position="327"/>
    </location>
</feature>
<keyword evidence="9" id="KW-0406">Ion transport</keyword>
<evidence type="ECO:0000256" key="14">
    <source>
        <dbReference type="ARBA" id="ARBA00023288"/>
    </source>
</evidence>
<dbReference type="SUPFAM" id="SSF142984">
    <property type="entry name" value="Nqo1 middle domain-like"/>
    <property type="match status" value="1"/>
</dbReference>
<dbReference type="Pfam" id="PF22461">
    <property type="entry name" value="SLBB_2"/>
    <property type="match status" value="1"/>
</dbReference>
<keyword evidence="7 16" id="KW-0732">Signal</keyword>
<dbReference type="EMBL" id="JBIHSE010000001">
    <property type="protein sequence ID" value="MFH0272505.1"/>
    <property type="molecule type" value="Genomic_DNA"/>
</dbReference>
<dbReference type="PANTHER" id="PTHR33619:SF3">
    <property type="entry name" value="POLYSACCHARIDE EXPORT PROTEIN GFCE-RELATED"/>
    <property type="match status" value="1"/>
</dbReference>
<feature type="compositionally biased region" description="Low complexity" evidence="15">
    <location>
        <begin position="50"/>
        <end position="68"/>
    </location>
</feature>
<evidence type="ECO:0000256" key="9">
    <source>
        <dbReference type="ARBA" id="ARBA00023065"/>
    </source>
</evidence>
<dbReference type="Proteomes" id="UP001607221">
    <property type="component" value="Unassembled WGS sequence"/>
</dbReference>
<protein>
    <submittedName>
        <fullName evidence="20">SLBB domain-containing protein</fullName>
    </submittedName>
</protein>
<evidence type="ECO:0000256" key="15">
    <source>
        <dbReference type="SAM" id="MobiDB-lite"/>
    </source>
</evidence>
<dbReference type="Gene3D" id="3.30.1950.10">
    <property type="entry name" value="wza like domain"/>
    <property type="match status" value="1"/>
</dbReference>
<dbReference type="Gene3D" id="3.10.560.10">
    <property type="entry name" value="Outer membrane lipoprotein wza domain like"/>
    <property type="match status" value="6"/>
</dbReference>
<evidence type="ECO:0000256" key="16">
    <source>
        <dbReference type="SAM" id="SignalP"/>
    </source>
</evidence>
<evidence type="ECO:0000256" key="10">
    <source>
        <dbReference type="ARBA" id="ARBA00023114"/>
    </source>
</evidence>
<evidence type="ECO:0000256" key="1">
    <source>
        <dbReference type="ARBA" id="ARBA00004571"/>
    </source>
</evidence>
<keyword evidence="11" id="KW-0472">Membrane</keyword>
<keyword evidence="3" id="KW-0813">Transport</keyword>
<name>A0ABW7JA75_9VIBR</name>
<dbReference type="RefSeq" id="WP_171375097.1">
    <property type="nucleotide sequence ID" value="NZ_JBIHSE010000001.1"/>
</dbReference>
<organism evidence="20 21">
    <name type="scientific">Vibrio jasicida</name>
    <dbReference type="NCBI Taxonomy" id="766224"/>
    <lineage>
        <taxon>Bacteria</taxon>
        <taxon>Pseudomonadati</taxon>
        <taxon>Pseudomonadota</taxon>
        <taxon>Gammaproteobacteria</taxon>
        <taxon>Vibrionales</taxon>
        <taxon>Vibrionaceae</taxon>
        <taxon>Vibrio</taxon>
    </lineage>
</organism>
<feature type="domain" description="Soluble ligand binding" evidence="18">
    <location>
        <begin position="794"/>
        <end position="844"/>
    </location>
</feature>
<evidence type="ECO:0000259" key="19">
    <source>
        <dbReference type="Pfam" id="PF22461"/>
    </source>
</evidence>
<proteinExistence type="inferred from homology"/>
<keyword evidence="12" id="KW-0564">Palmitate</keyword>
<evidence type="ECO:0000259" key="18">
    <source>
        <dbReference type="Pfam" id="PF10531"/>
    </source>
</evidence>
<keyword evidence="14" id="KW-0449">Lipoprotein</keyword>
<evidence type="ECO:0000256" key="11">
    <source>
        <dbReference type="ARBA" id="ARBA00023136"/>
    </source>
</evidence>
<keyword evidence="8" id="KW-0625">Polysaccharide transport</keyword>
<evidence type="ECO:0000256" key="12">
    <source>
        <dbReference type="ARBA" id="ARBA00023139"/>
    </source>
</evidence>